<dbReference type="PANTHER" id="PTHR34216:SF3">
    <property type="entry name" value="POLY-BETA-1,6-N-ACETYL-D-GLUCOSAMINE N-DEACETYLASE"/>
    <property type="match status" value="1"/>
</dbReference>
<dbReference type="Proteomes" id="UP000736583">
    <property type="component" value="Unassembled WGS sequence"/>
</dbReference>
<comment type="caution">
    <text evidence="2">The sequence shown here is derived from an EMBL/GenBank/DDBJ whole genome shotgun (WGS) entry which is preliminary data.</text>
</comment>
<keyword evidence="3" id="KW-1185">Reference proteome</keyword>
<dbReference type="InterPro" id="IPR051398">
    <property type="entry name" value="Polysacch_Deacetylase"/>
</dbReference>
<organism evidence="2 3">
    <name type="scientific">Clostridium simiarum</name>
    <dbReference type="NCBI Taxonomy" id="2841506"/>
    <lineage>
        <taxon>Bacteria</taxon>
        <taxon>Bacillati</taxon>
        <taxon>Bacillota</taxon>
        <taxon>Clostridia</taxon>
        <taxon>Eubacteriales</taxon>
        <taxon>Clostridiaceae</taxon>
        <taxon>Clostridium</taxon>
    </lineage>
</organism>
<dbReference type="InterPro" id="IPR002509">
    <property type="entry name" value="NODB_dom"/>
</dbReference>
<evidence type="ECO:0000313" key="2">
    <source>
        <dbReference type="EMBL" id="MBU5591465.1"/>
    </source>
</evidence>
<dbReference type="EMBL" id="JAHLQL010000001">
    <property type="protein sequence ID" value="MBU5591465.1"/>
    <property type="molecule type" value="Genomic_DNA"/>
</dbReference>
<evidence type="ECO:0000313" key="3">
    <source>
        <dbReference type="Proteomes" id="UP000736583"/>
    </source>
</evidence>
<evidence type="ECO:0000259" key="1">
    <source>
        <dbReference type="PROSITE" id="PS51677"/>
    </source>
</evidence>
<proteinExistence type="predicted"/>
<gene>
    <name evidence="2" type="ORF">KQI89_06790</name>
</gene>
<sequence length="252" mass="29352">MKKSSKIFIATMIAIISSLFIFKPAFANRLNKNSGQAIPILMYHSITENDKGLFKVNKNDFYEQMKYLKDNGFNTLSMDEVYDHLQNHKPFPDRSIAITFDDGYKDNYENAYPILKDLGFKATIFVVTDNLNTGSYYLSSDELIEMDADNIDIQSHTTNHPKLDKLTDRERVEALRDSKEYIEKLLNKNVKYMAYPYGRYNEKVIKDTINTGYKMALTTKQGWSSGDDLHRLKRVITIGHMRINHFKRMVNK</sequence>
<dbReference type="Pfam" id="PF01522">
    <property type="entry name" value="Polysacc_deac_1"/>
    <property type="match status" value="1"/>
</dbReference>
<dbReference type="CDD" id="cd10918">
    <property type="entry name" value="CE4_NodB_like_5s_6s"/>
    <property type="match status" value="1"/>
</dbReference>
<name>A0ABS6EZ14_9CLOT</name>
<dbReference type="PANTHER" id="PTHR34216">
    <property type="match status" value="1"/>
</dbReference>
<accession>A0ABS6EZ14</accession>
<reference evidence="2 3" key="1">
    <citation type="submission" date="2021-06" db="EMBL/GenBank/DDBJ databases">
        <authorList>
            <person name="Sun Q."/>
            <person name="Li D."/>
        </authorList>
    </citation>
    <scope>NUCLEOTIDE SEQUENCE [LARGE SCALE GENOMIC DNA]</scope>
    <source>
        <strain evidence="2 3">MSJ-4</strain>
    </source>
</reference>
<feature type="domain" description="NodB homology" evidence="1">
    <location>
        <begin position="94"/>
        <end position="252"/>
    </location>
</feature>
<dbReference type="RefSeq" id="WP_216456432.1">
    <property type="nucleotide sequence ID" value="NZ_JAHLQL010000001.1"/>
</dbReference>
<dbReference type="PROSITE" id="PS51677">
    <property type="entry name" value="NODB"/>
    <property type="match status" value="1"/>
</dbReference>
<protein>
    <submittedName>
        <fullName evidence="2">Polysaccharide deacetylase family protein</fullName>
    </submittedName>
</protein>